<dbReference type="EMBL" id="DF973520">
    <property type="protein sequence ID" value="GAU33237.1"/>
    <property type="molecule type" value="Genomic_DNA"/>
</dbReference>
<keyword evidence="4" id="KW-0238">DNA-binding</keyword>
<reference evidence="10" key="1">
    <citation type="journal article" date="2017" name="Front. Plant Sci.">
        <title>Climate Clever Clovers: New Paradigm to Reduce the Environmental Footprint of Ruminants by Breeding Low Methanogenic Forages Utilizing Haplotype Variation.</title>
        <authorList>
            <person name="Kaur P."/>
            <person name="Appels R."/>
            <person name="Bayer P.E."/>
            <person name="Keeble-Gagnere G."/>
            <person name="Wang J."/>
            <person name="Hirakawa H."/>
            <person name="Shirasawa K."/>
            <person name="Vercoe P."/>
            <person name="Stefanova K."/>
            <person name="Durmic Z."/>
            <person name="Nichols P."/>
            <person name="Revell C."/>
            <person name="Isobe S.N."/>
            <person name="Edwards D."/>
            <person name="Erskine W."/>
        </authorList>
    </citation>
    <scope>NUCLEOTIDE SEQUENCE [LARGE SCALE GENOMIC DNA]</scope>
    <source>
        <strain evidence="10">cv. Daliak</strain>
    </source>
</reference>
<feature type="region of interest" description="Disordered" evidence="7">
    <location>
        <begin position="114"/>
        <end position="141"/>
    </location>
</feature>
<feature type="compositionally biased region" description="Basic and acidic residues" evidence="7">
    <location>
        <begin position="246"/>
        <end position="264"/>
    </location>
</feature>
<proteinExistence type="predicted"/>
<dbReference type="FunFam" id="4.10.280.10:FF:000044">
    <property type="entry name" value="Basic helix-loop-helix transcription factor"/>
    <property type="match status" value="1"/>
</dbReference>
<dbReference type="GO" id="GO:0000981">
    <property type="term" value="F:DNA-binding transcription factor activity, RNA polymerase II-specific"/>
    <property type="evidence" value="ECO:0007669"/>
    <property type="project" value="TreeGrafter"/>
</dbReference>
<keyword evidence="10" id="KW-1185">Reference proteome</keyword>
<dbReference type="SMART" id="SM00353">
    <property type="entry name" value="HLH"/>
    <property type="match status" value="1"/>
</dbReference>
<dbReference type="OrthoDB" id="759159at2759"/>
<name>A0A2Z6NT73_TRISU</name>
<evidence type="ECO:0000256" key="4">
    <source>
        <dbReference type="ARBA" id="ARBA00023125"/>
    </source>
</evidence>
<evidence type="ECO:0000256" key="1">
    <source>
        <dbReference type="ARBA" id="ARBA00004123"/>
    </source>
</evidence>
<evidence type="ECO:0000256" key="3">
    <source>
        <dbReference type="ARBA" id="ARBA00023015"/>
    </source>
</evidence>
<keyword evidence="6" id="KW-0539">Nucleus</keyword>
<evidence type="ECO:0000256" key="6">
    <source>
        <dbReference type="ARBA" id="ARBA00023242"/>
    </source>
</evidence>
<comment type="subcellular location">
    <subcellularLocation>
        <location evidence="1">Nucleus</location>
    </subcellularLocation>
</comment>
<protein>
    <recommendedName>
        <fullName evidence="8">BHLH domain-containing protein</fullName>
    </recommendedName>
</protein>
<feature type="region of interest" description="Disordered" evidence="7">
    <location>
        <begin position="236"/>
        <end position="264"/>
    </location>
</feature>
<evidence type="ECO:0000313" key="10">
    <source>
        <dbReference type="Proteomes" id="UP000242715"/>
    </source>
</evidence>
<dbReference type="PANTHER" id="PTHR16223:SF200">
    <property type="entry name" value="TRANSCRIPTION FACTOR UNE12-RELATED"/>
    <property type="match status" value="1"/>
</dbReference>
<dbReference type="GO" id="GO:0046983">
    <property type="term" value="F:protein dimerization activity"/>
    <property type="evidence" value="ECO:0007669"/>
    <property type="project" value="InterPro"/>
</dbReference>
<evidence type="ECO:0000256" key="2">
    <source>
        <dbReference type="ARBA" id="ARBA00011738"/>
    </source>
</evidence>
<evidence type="ECO:0000256" key="5">
    <source>
        <dbReference type="ARBA" id="ARBA00023163"/>
    </source>
</evidence>
<evidence type="ECO:0000313" key="9">
    <source>
        <dbReference type="EMBL" id="GAU33237.1"/>
    </source>
</evidence>
<dbReference type="SUPFAM" id="SSF47459">
    <property type="entry name" value="HLH, helix-loop-helix DNA-binding domain"/>
    <property type="match status" value="1"/>
</dbReference>
<dbReference type="PROSITE" id="PS50888">
    <property type="entry name" value="BHLH"/>
    <property type="match status" value="1"/>
</dbReference>
<dbReference type="Proteomes" id="UP000242715">
    <property type="component" value="Unassembled WGS sequence"/>
</dbReference>
<dbReference type="InterPro" id="IPR011598">
    <property type="entry name" value="bHLH_dom"/>
</dbReference>
<organism evidence="9 10">
    <name type="scientific">Trifolium subterraneum</name>
    <name type="common">Subterranean clover</name>
    <dbReference type="NCBI Taxonomy" id="3900"/>
    <lineage>
        <taxon>Eukaryota</taxon>
        <taxon>Viridiplantae</taxon>
        <taxon>Streptophyta</taxon>
        <taxon>Embryophyta</taxon>
        <taxon>Tracheophyta</taxon>
        <taxon>Spermatophyta</taxon>
        <taxon>Magnoliopsida</taxon>
        <taxon>eudicotyledons</taxon>
        <taxon>Gunneridae</taxon>
        <taxon>Pentapetalae</taxon>
        <taxon>rosids</taxon>
        <taxon>fabids</taxon>
        <taxon>Fabales</taxon>
        <taxon>Fabaceae</taxon>
        <taxon>Papilionoideae</taxon>
        <taxon>50 kb inversion clade</taxon>
        <taxon>NPAAA clade</taxon>
        <taxon>Hologalegina</taxon>
        <taxon>IRL clade</taxon>
        <taxon>Trifolieae</taxon>
        <taxon>Trifolium</taxon>
    </lineage>
</organism>
<keyword evidence="3" id="KW-0805">Transcription regulation</keyword>
<dbReference type="GO" id="GO:0005634">
    <property type="term" value="C:nucleus"/>
    <property type="evidence" value="ECO:0007669"/>
    <property type="project" value="UniProtKB-SubCell"/>
</dbReference>
<dbReference type="GO" id="GO:0000978">
    <property type="term" value="F:RNA polymerase II cis-regulatory region sequence-specific DNA binding"/>
    <property type="evidence" value="ECO:0007669"/>
    <property type="project" value="TreeGrafter"/>
</dbReference>
<gene>
    <name evidence="9" type="ORF">TSUD_333600</name>
</gene>
<keyword evidence="5" id="KW-0804">Transcription</keyword>
<dbReference type="InterPro" id="IPR045843">
    <property type="entry name" value="IND-like"/>
</dbReference>
<evidence type="ECO:0000259" key="8">
    <source>
        <dbReference type="PROSITE" id="PS50888"/>
    </source>
</evidence>
<dbReference type="PANTHER" id="PTHR16223">
    <property type="entry name" value="TRANSCRIPTION FACTOR BHLH83-RELATED"/>
    <property type="match status" value="1"/>
</dbReference>
<feature type="domain" description="BHLH" evidence="8">
    <location>
        <begin position="137"/>
        <end position="186"/>
    </location>
</feature>
<dbReference type="Gene3D" id="4.10.280.10">
    <property type="entry name" value="Helix-loop-helix DNA-binding domain"/>
    <property type="match status" value="1"/>
</dbReference>
<evidence type="ECO:0000256" key="7">
    <source>
        <dbReference type="SAM" id="MobiDB-lite"/>
    </source>
</evidence>
<accession>A0A2Z6NT73</accession>
<sequence length="323" mass="34774">MANNNPSDAPAADDFLEQILSLQTFASSDSGLTGPDVGLTGTSPMMLQLNSSDANHHLAAGGSFHAPVYHQLGLSLDQGKGGFLKPEEASGSGERFRNDVVHGRPNNVFHGQPMHTNVPAAPHPPAMRPRVRARRGQATDPHSIAERLRRERIAERIRALQDLVPSVNKTDRAAMLDEIVDYVKFLRLQVKDSAHSHCKRHPIIVDSSAFQVLSMSRLGGAGAVAPLVTDIPLSSVEQSNKSSGGHQEEGSEGGRNRPVWDKWSNDGTEKQVAKLMEENVGAAMQLLQSKALCIMPISLASAIYQSQPPDSSSIVKPETNPPS</sequence>
<dbReference type="Pfam" id="PF00010">
    <property type="entry name" value="HLH"/>
    <property type="match status" value="1"/>
</dbReference>
<dbReference type="AlphaFoldDB" id="A0A2Z6NT73"/>
<dbReference type="InterPro" id="IPR036638">
    <property type="entry name" value="HLH_DNA-bd_sf"/>
</dbReference>
<comment type="subunit">
    <text evidence="2">Homodimer.</text>
</comment>